<feature type="transmembrane region" description="Helical" evidence="2">
    <location>
        <begin position="16"/>
        <end position="38"/>
    </location>
</feature>
<gene>
    <name evidence="3" type="ORF">Q9R02_08830</name>
</gene>
<reference evidence="3 4" key="1">
    <citation type="submission" date="2023-08" db="EMBL/GenBank/DDBJ databases">
        <title>Arthrobacter horti sp. nov., isolated from forest soil.</title>
        <authorList>
            <person name="Park M."/>
        </authorList>
    </citation>
    <scope>NUCLEOTIDE SEQUENCE [LARGE SCALE GENOMIC DNA]</scope>
    <source>
        <strain evidence="3 4">YJM1</strain>
    </source>
</reference>
<evidence type="ECO:0000313" key="4">
    <source>
        <dbReference type="Proteomes" id="UP001232725"/>
    </source>
</evidence>
<dbReference type="EMBL" id="JAVALS010000004">
    <property type="protein sequence ID" value="MDP5227253.1"/>
    <property type="molecule type" value="Genomic_DNA"/>
</dbReference>
<name>A0ABT9INT9_9MICC</name>
<feature type="transmembrane region" description="Helical" evidence="2">
    <location>
        <begin position="228"/>
        <end position="246"/>
    </location>
</feature>
<sequence>MGRRRAQSVTVVRWRWWLHGLISALFVVVAVSLGPGVVWGDTVQYIRIAHELQGDSPDVAWTKAYTEFCEHPSIPYTGSVDDCVTTTMAGHGPVIGYIDRNPQYQAIFTPRIGYPLVSIPLMNLLGDRVGLWLVAVFFCALAGFIFARLAVLAGLPAVAAATAQIAFYALPMSIPHGIALLAEGPTLMAGLVLVWGVAEVLRRRWFTGVLLSLAGFGLVLFFKYSSLMLLTLSVLLLGVLMILFRSKPARAAGFRQTVLGAGLFAASLAVNVVFNFPGLAESLQDTFTGHYLRPPVPDPLQRLVALEGDFLQKFVAAIPANAGYALVVLAALAGFVLAARRRLLTPVSWAVLPLSLYGVLSVVGHPVYTQAERLGSPFWTIVALGAGCLVWALIPRRRGAGQPGAARLEAGRAGGPSDDGVAAR</sequence>
<keyword evidence="2" id="KW-0472">Membrane</keyword>
<feature type="transmembrane region" description="Helical" evidence="2">
    <location>
        <begin position="176"/>
        <end position="198"/>
    </location>
</feature>
<keyword evidence="4" id="KW-1185">Reference proteome</keyword>
<feature type="region of interest" description="Disordered" evidence="1">
    <location>
        <begin position="405"/>
        <end position="424"/>
    </location>
</feature>
<dbReference type="RefSeq" id="WP_305996298.1">
    <property type="nucleotide sequence ID" value="NZ_JAVALS010000004.1"/>
</dbReference>
<accession>A0ABT9INT9</accession>
<feature type="transmembrane region" description="Helical" evidence="2">
    <location>
        <begin position="152"/>
        <end position="170"/>
    </location>
</feature>
<protein>
    <recommendedName>
        <fullName evidence="5">Glycosyltransferase RgtA/B/C/D-like domain-containing protein</fullName>
    </recommendedName>
</protein>
<feature type="transmembrane region" description="Helical" evidence="2">
    <location>
        <begin position="314"/>
        <end position="337"/>
    </location>
</feature>
<feature type="transmembrane region" description="Helical" evidence="2">
    <location>
        <begin position="205"/>
        <end position="222"/>
    </location>
</feature>
<dbReference type="Proteomes" id="UP001232725">
    <property type="component" value="Unassembled WGS sequence"/>
</dbReference>
<evidence type="ECO:0008006" key="5">
    <source>
        <dbReference type="Google" id="ProtNLM"/>
    </source>
</evidence>
<feature type="transmembrane region" description="Helical" evidence="2">
    <location>
        <begin position="129"/>
        <end position="147"/>
    </location>
</feature>
<keyword evidence="2" id="KW-1133">Transmembrane helix</keyword>
<feature type="transmembrane region" description="Helical" evidence="2">
    <location>
        <begin position="258"/>
        <end position="276"/>
    </location>
</feature>
<evidence type="ECO:0000256" key="1">
    <source>
        <dbReference type="SAM" id="MobiDB-lite"/>
    </source>
</evidence>
<keyword evidence="2" id="KW-0812">Transmembrane</keyword>
<proteinExistence type="predicted"/>
<feature type="transmembrane region" description="Helical" evidence="2">
    <location>
        <begin position="349"/>
        <end position="368"/>
    </location>
</feature>
<evidence type="ECO:0000313" key="3">
    <source>
        <dbReference type="EMBL" id="MDP5227253.1"/>
    </source>
</evidence>
<comment type="caution">
    <text evidence="3">The sequence shown here is derived from an EMBL/GenBank/DDBJ whole genome shotgun (WGS) entry which is preliminary data.</text>
</comment>
<feature type="transmembrane region" description="Helical" evidence="2">
    <location>
        <begin position="374"/>
        <end position="394"/>
    </location>
</feature>
<organism evidence="3 4">
    <name type="scientific">Arthrobacter horti</name>
    <dbReference type="NCBI Taxonomy" id="3068273"/>
    <lineage>
        <taxon>Bacteria</taxon>
        <taxon>Bacillati</taxon>
        <taxon>Actinomycetota</taxon>
        <taxon>Actinomycetes</taxon>
        <taxon>Micrococcales</taxon>
        <taxon>Micrococcaceae</taxon>
        <taxon>Arthrobacter</taxon>
    </lineage>
</organism>
<evidence type="ECO:0000256" key="2">
    <source>
        <dbReference type="SAM" id="Phobius"/>
    </source>
</evidence>